<accession>A0A9D9J3F7</accession>
<dbReference type="EMBL" id="JADILX010000052">
    <property type="protein sequence ID" value="MBO8485377.1"/>
    <property type="molecule type" value="Genomic_DNA"/>
</dbReference>
<evidence type="ECO:0000259" key="1">
    <source>
        <dbReference type="Pfam" id="PF14353"/>
    </source>
</evidence>
<feature type="domain" description="CpXC" evidence="1">
    <location>
        <begin position="11"/>
        <end position="130"/>
    </location>
</feature>
<dbReference type="Pfam" id="PF14353">
    <property type="entry name" value="CpXC"/>
    <property type="match status" value="1"/>
</dbReference>
<sequence length="221" mass="24818">MSIIRKAGAVCTGCGKENEITVYRSINTAENPELKEKVKDGSLFLWKCPSCGQTNLMKYETLYHDPEKHIMIWLLPDGIEMSEAQMNSITLHAKAIGNYTLRKVSDTGSLMEKVLIADAGLDDAVIEMCKYITRMELVSKTEDKTKAGQLASAPFHFYALQGEESDRLITLMYPFEGKMTGVNIGYNVYEDCEGIIKRNPHIKPGEGFEQVDAAWLESHIR</sequence>
<proteinExistence type="predicted"/>
<dbReference type="InterPro" id="IPR025682">
    <property type="entry name" value="CpXC_dom"/>
</dbReference>
<dbReference type="AlphaFoldDB" id="A0A9D9J3F7"/>
<organism evidence="2 3">
    <name type="scientific">Candidatus Cryptobacteroides excrementavium</name>
    <dbReference type="NCBI Taxonomy" id="2840759"/>
    <lineage>
        <taxon>Bacteria</taxon>
        <taxon>Pseudomonadati</taxon>
        <taxon>Bacteroidota</taxon>
        <taxon>Bacteroidia</taxon>
        <taxon>Bacteroidales</taxon>
        <taxon>Candidatus Cryptobacteroides</taxon>
    </lineage>
</organism>
<evidence type="ECO:0000313" key="3">
    <source>
        <dbReference type="Proteomes" id="UP000823750"/>
    </source>
</evidence>
<evidence type="ECO:0000313" key="2">
    <source>
        <dbReference type="EMBL" id="MBO8485377.1"/>
    </source>
</evidence>
<reference evidence="2" key="2">
    <citation type="journal article" date="2021" name="PeerJ">
        <title>Extensive microbial diversity within the chicken gut microbiome revealed by metagenomics and culture.</title>
        <authorList>
            <person name="Gilroy R."/>
            <person name="Ravi A."/>
            <person name="Getino M."/>
            <person name="Pursley I."/>
            <person name="Horton D.L."/>
            <person name="Alikhan N.F."/>
            <person name="Baker D."/>
            <person name="Gharbi K."/>
            <person name="Hall N."/>
            <person name="Watson M."/>
            <person name="Adriaenssens E.M."/>
            <person name="Foster-Nyarko E."/>
            <person name="Jarju S."/>
            <person name="Secka A."/>
            <person name="Antonio M."/>
            <person name="Oren A."/>
            <person name="Chaudhuri R.R."/>
            <person name="La Ragione R."/>
            <person name="Hildebrand F."/>
            <person name="Pallen M.J."/>
        </authorList>
    </citation>
    <scope>NUCLEOTIDE SEQUENCE</scope>
    <source>
        <strain evidence="2">B2-16538</strain>
    </source>
</reference>
<gene>
    <name evidence="2" type="ORF">IAB78_03015</name>
</gene>
<comment type="caution">
    <text evidence="2">The sequence shown here is derived from an EMBL/GenBank/DDBJ whole genome shotgun (WGS) entry which is preliminary data.</text>
</comment>
<reference evidence="2" key="1">
    <citation type="submission" date="2020-10" db="EMBL/GenBank/DDBJ databases">
        <authorList>
            <person name="Gilroy R."/>
        </authorList>
    </citation>
    <scope>NUCLEOTIDE SEQUENCE</scope>
    <source>
        <strain evidence="2">B2-16538</strain>
    </source>
</reference>
<protein>
    <submittedName>
        <fullName evidence="2">CpXC domain-containing protein</fullName>
    </submittedName>
</protein>
<name>A0A9D9J3F7_9BACT</name>
<dbReference type="Proteomes" id="UP000823750">
    <property type="component" value="Unassembled WGS sequence"/>
</dbReference>